<keyword evidence="11 18" id="KW-1133">Transmembrane helix</keyword>
<keyword evidence="3 16" id="KW-0813">Transport</keyword>
<comment type="catalytic activity">
    <reaction evidence="15">
        <text>K(+)(in) = K(+)(out)</text>
        <dbReference type="Rhea" id="RHEA:29463"/>
        <dbReference type="ChEBI" id="CHEBI:29103"/>
    </reaction>
</comment>
<evidence type="ECO:0000256" key="5">
    <source>
        <dbReference type="ARBA" id="ARBA00022538"/>
    </source>
</evidence>
<evidence type="ECO:0000256" key="17">
    <source>
        <dbReference type="SAM" id="MobiDB-lite"/>
    </source>
</evidence>
<dbReference type="InterPro" id="IPR005410">
    <property type="entry name" value="2pore_dom_K_chnl_THIK"/>
</dbReference>
<name>A0A8B9WU81_BOSMU</name>
<keyword evidence="14 16" id="KW-0407">Ion channel</keyword>
<feature type="transmembrane region" description="Helical" evidence="18">
    <location>
        <begin position="250"/>
        <end position="270"/>
    </location>
</feature>
<gene>
    <name evidence="20" type="primary">KCNK13</name>
</gene>
<feature type="transmembrane region" description="Helical" evidence="18">
    <location>
        <begin position="129"/>
        <end position="148"/>
    </location>
</feature>
<dbReference type="GO" id="GO:0046872">
    <property type="term" value="F:metal ion binding"/>
    <property type="evidence" value="ECO:0007669"/>
    <property type="project" value="UniProtKB-KW"/>
</dbReference>
<evidence type="ECO:0000256" key="12">
    <source>
        <dbReference type="ARBA" id="ARBA00023065"/>
    </source>
</evidence>
<sequence length="398" mass="41764">MAGRDCGGDCGPGRANEDNARFLLLGALLALYLLGGAAVFSALERPHERQARQRWEERLAGFGRRHNLSRDALRGFLRHFEEAAAAGVRVDGARPRWDFPGAFYFVGTVVSTIGFGMATPATVGGKVFLIGYGLLGCSSTLLFFNLFLERLITGIAHVTRWCGARRPGRRAGRRARSPAGGAAGKPSVRVVLLALGAASLALCCGAAALYAAAEGWGYLDALYFCFVAFSTIGFGDLVSGQQARYDGQGLYRVANFVLLLSGVCCLYSLFNVVSILVRQAVNWALGRAAGAGCRRGRGRGGPPRRNAVGPGRVRSGARGAAEADGSSGARRLSGEMVSMKDLLAANKASLAALQKQLSEAASGRPRRASTPPADDEFSGGVGAFAVMNGRLAETSAGR</sequence>
<feature type="region of interest" description="Disordered" evidence="17">
    <location>
        <begin position="293"/>
        <end position="329"/>
    </location>
</feature>
<evidence type="ECO:0000256" key="1">
    <source>
        <dbReference type="ARBA" id="ARBA00004651"/>
    </source>
</evidence>
<dbReference type="GO" id="GO:0060075">
    <property type="term" value="P:regulation of resting membrane potential"/>
    <property type="evidence" value="ECO:0007669"/>
    <property type="project" value="Ensembl"/>
</dbReference>
<keyword evidence="5" id="KW-0633">Potassium transport</keyword>
<dbReference type="Gene3D" id="1.10.287.70">
    <property type="match status" value="1"/>
</dbReference>
<keyword evidence="21" id="KW-1185">Reference proteome</keyword>
<dbReference type="AlphaFoldDB" id="A0A8B9WU81"/>
<keyword evidence="7" id="KW-0479">Metal-binding</keyword>
<dbReference type="GO" id="GO:0046982">
    <property type="term" value="F:protein heterodimerization activity"/>
    <property type="evidence" value="ECO:0007669"/>
    <property type="project" value="Ensembl"/>
</dbReference>
<dbReference type="GO" id="GO:0030322">
    <property type="term" value="P:stabilization of membrane potential"/>
    <property type="evidence" value="ECO:0007669"/>
    <property type="project" value="TreeGrafter"/>
</dbReference>
<evidence type="ECO:0000313" key="21">
    <source>
        <dbReference type="Proteomes" id="UP000694520"/>
    </source>
</evidence>
<evidence type="ECO:0000256" key="6">
    <source>
        <dbReference type="ARBA" id="ARBA00022692"/>
    </source>
</evidence>
<evidence type="ECO:0000256" key="8">
    <source>
        <dbReference type="ARBA" id="ARBA00022826"/>
    </source>
</evidence>
<keyword evidence="12 16" id="KW-0406">Ion transport</keyword>
<dbReference type="GO" id="GO:1900225">
    <property type="term" value="P:regulation of NLRP3 inflammasome complex assembly"/>
    <property type="evidence" value="ECO:0007669"/>
    <property type="project" value="Ensembl"/>
</dbReference>
<evidence type="ECO:0000256" key="14">
    <source>
        <dbReference type="ARBA" id="ARBA00023303"/>
    </source>
</evidence>
<keyword evidence="9" id="KW-0851">Voltage-gated channel</keyword>
<dbReference type="Pfam" id="PF07885">
    <property type="entry name" value="Ion_trans_2"/>
    <property type="match status" value="2"/>
</dbReference>
<keyword evidence="10" id="KW-0630">Potassium</keyword>
<dbReference type="SUPFAM" id="SSF81324">
    <property type="entry name" value="Voltage-gated potassium channels"/>
    <property type="match status" value="2"/>
</dbReference>
<feature type="transmembrane region" description="Helical" evidence="18">
    <location>
        <begin position="190"/>
        <end position="212"/>
    </location>
</feature>
<comment type="similarity">
    <text evidence="2 16">Belongs to the two pore domain potassium channel (TC 1.A.1.8) family.</text>
</comment>
<evidence type="ECO:0000256" key="7">
    <source>
        <dbReference type="ARBA" id="ARBA00022723"/>
    </source>
</evidence>
<evidence type="ECO:0000256" key="13">
    <source>
        <dbReference type="ARBA" id="ARBA00023136"/>
    </source>
</evidence>
<keyword evidence="6 16" id="KW-0812">Transmembrane</keyword>
<proteinExistence type="inferred from homology"/>
<feature type="transmembrane region" description="Helical" evidence="18">
    <location>
        <begin position="102"/>
        <end position="123"/>
    </location>
</feature>
<dbReference type="Proteomes" id="UP000694520">
    <property type="component" value="Chromosome 11"/>
</dbReference>
<feature type="transmembrane region" description="Helical" evidence="18">
    <location>
        <begin position="22"/>
        <end position="43"/>
    </location>
</feature>
<dbReference type="InterPro" id="IPR003280">
    <property type="entry name" value="2pore_dom_K_chnl"/>
</dbReference>
<dbReference type="GO" id="GO:0005886">
    <property type="term" value="C:plasma membrane"/>
    <property type="evidence" value="ECO:0007669"/>
    <property type="project" value="UniProtKB-SubCell"/>
</dbReference>
<keyword evidence="4" id="KW-1003">Cell membrane</keyword>
<evidence type="ECO:0000256" key="3">
    <source>
        <dbReference type="ARBA" id="ARBA00022448"/>
    </source>
</evidence>
<feature type="transmembrane region" description="Helical" evidence="18">
    <location>
        <begin position="218"/>
        <end position="238"/>
    </location>
</feature>
<dbReference type="GO" id="GO:0042802">
    <property type="term" value="F:identical protein binding"/>
    <property type="evidence" value="ECO:0007669"/>
    <property type="project" value="Ensembl"/>
</dbReference>
<feature type="region of interest" description="Disordered" evidence="17">
    <location>
        <begin position="356"/>
        <end position="380"/>
    </location>
</feature>
<evidence type="ECO:0000259" key="19">
    <source>
        <dbReference type="Pfam" id="PF07885"/>
    </source>
</evidence>
<dbReference type="GO" id="GO:1905810">
    <property type="term" value="P:regulation of excitatory synapse pruning"/>
    <property type="evidence" value="ECO:0007669"/>
    <property type="project" value="Ensembl"/>
</dbReference>
<evidence type="ECO:0000256" key="15">
    <source>
        <dbReference type="ARBA" id="ARBA00034430"/>
    </source>
</evidence>
<feature type="domain" description="Potassium channel" evidence="19">
    <location>
        <begin position="201"/>
        <end position="278"/>
    </location>
</feature>
<accession>A0A8B9WU81</accession>
<evidence type="ECO:0000256" key="2">
    <source>
        <dbReference type="ARBA" id="ARBA00006666"/>
    </source>
</evidence>
<reference evidence="20" key="3">
    <citation type="submission" date="2025-09" db="UniProtKB">
        <authorList>
            <consortium name="Ensembl"/>
        </authorList>
    </citation>
    <scope>IDENTIFICATION</scope>
</reference>
<evidence type="ECO:0000313" key="20">
    <source>
        <dbReference type="Ensembl" id="ENSBGRP00000009897.1"/>
    </source>
</evidence>
<dbReference type="PRINTS" id="PR01333">
    <property type="entry name" value="2POREKCHANEL"/>
</dbReference>
<evidence type="ECO:0000256" key="11">
    <source>
        <dbReference type="ARBA" id="ARBA00022989"/>
    </source>
</evidence>
<evidence type="ECO:0000256" key="16">
    <source>
        <dbReference type="RuleBase" id="RU003857"/>
    </source>
</evidence>
<feature type="domain" description="Potassium channel" evidence="19">
    <location>
        <begin position="94"/>
        <end position="151"/>
    </location>
</feature>
<comment type="subcellular location">
    <subcellularLocation>
        <location evidence="1">Cell membrane</location>
        <topology evidence="1">Multi-pass membrane protein</topology>
    </subcellularLocation>
</comment>
<organism evidence="20 21">
    <name type="scientific">Bos mutus grunniens</name>
    <name type="common">Wild yak</name>
    <name type="synonym">Bos grunniens</name>
    <dbReference type="NCBI Taxonomy" id="30521"/>
    <lineage>
        <taxon>Eukaryota</taxon>
        <taxon>Metazoa</taxon>
        <taxon>Chordata</taxon>
        <taxon>Craniata</taxon>
        <taxon>Vertebrata</taxon>
        <taxon>Euteleostomi</taxon>
        <taxon>Mammalia</taxon>
        <taxon>Eutheria</taxon>
        <taxon>Laurasiatheria</taxon>
        <taxon>Artiodactyla</taxon>
        <taxon>Ruminantia</taxon>
        <taxon>Pecora</taxon>
        <taxon>Bovidae</taxon>
        <taxon>Bovinae</taxon>
        <taxon>Bos</taxon>
    </lineage>
</organism>
<evidence type="ECO:0000256" key="10">
    <source>
        <dbReference type="ARBA" id="ARBA00022958"/>
    </source>
</evidence>
<dbReference type="InterPro" id="IPR013099">
    <property type="entry name" value="K_chnl_dom"/>
</dbReference>
<feature type="compositionally biased region" description="Low complexity" evidence="17">
    <location>
        <begin position="303"/>
        <end position="314"/>
    </location>
</feature>
<evidence type="ECO:0000256" key="9">
    <source>
        <dbReference type="ARBA" id="ARBA00022882"/>
    </source>
</evidence>
<keyword evidence="13 18" id="KW-0472">Membrane</keyword>
<dbReference type="Ensembl" id="ENSBGRT00000011375.1">
    <property type="protein sequence ID" value="ENSBGRP00000009897.1"/>
    <property type="gene ID" value="ENSBGRG00000006172.1"/>
</dbReference>
<dbReference type="PRINTS" id="PR01588">
    <property type="entry name" value="THIKCHANNEL"/>
</dbReference>
<evidence type="ECO:0000256" key="18">
    <source>
        <dbReference type="SAM" id="Phobius"/>
    </source>
</evidence>
<dbReference type="GO" id="GO:0015271">
    <property type="term" value="F:outward rectifier potassium channel activity"/>
    <property type="evidence" value="ECO:0007669"/>
    <property type="project" value="TreeGrafter"/>
</dbReference>
<reference evidence="20" key="1">
    <citation type="submission" date="2019-05" db="EMBL/GenBank/DDBJ databases">
        <authorList>
            <person name="Zhang S."/>
            <person name="Liu J."/>
        </authorList>
    </citation>
    <scope>NUCLEOTIDE SEQUENCE [LARGE SCALE GENOMIC DNA]</scope>
</reference>
<dbReference type="PANTHER" id="PTHR11003:SF57">
    <property type="entry name" value="POTASSIUM CHANNEL SUBFAMILY K MEMBER 13"/>
    <property type="match status" value="1"/>
</dbReference>
<evidence type="ECO:0000256" key="4">
    <source>
        <dbReference type="ARBA" id="ARBA00022475"/>
    </source>
</evidence>
<reference evidence="20" key="2">
    <citation type="submission" date="2025-08" db="UniProtKB">
        <authorList>
            <consortium name="Ensembl"/>
        </authorList>
    </citation>
    <scope>IDENTIFICATION</scope>
</reference>
<dbReference type="PANTHER" id="PTHR11003">
    <property type="entry name" value="POTASSIUM CHANNEL, SUBFAMILY K"/>
    <property type="match status" value="1"/>
</dbReference>
<dbReference type="GeneTree" id="ENSGT00940000157960"/>
<keyword evidence="8" id="KW-0631">Potassium channel</keyword>
<protein>
    <submittedName>
        <fullName evidence="20">Potassium two pore domain channel subfamily K member 13</fullName>
    </submittedName>
</protein>
<dbReference type="GO" id="GO:0022841">
    <property type="term" value="F:potassium ion leak channel activity"/>
    <property type="evidence" value="ECO:0007669"/>
    <property type="project" value="TreeGrafter"/>
</dbReference>
<dbReference type="GO" id="GO:0034702">
    <property type="term" value="C:monoatomic ion channel complex"/>
    <property type="evidence" value="ECO:0007669"/>
    <property type="project" value="UniProtKB-KW"/>
</dbReference>
<dbReference type="FunFam" id="1.10.287.70:FF:000070">
    <property type="entry name" value="Potassium channel, subfamily K, member 12 like"/>
    <property type="match status" value="1"/>
</dbReference>